<organism evidence="8 9">
    <name type="scientific">Streptomyces alanosinicus</name>
    <dbReference type="NCBI Taxonomy" id="68171"/>
    <lineage>
        <taxon>Bacteria</taxon>
        <taxon>Bacillati</taxon>
        <taxon>Actinomycetota</taxon>
        <taxon>Actinomycetes</taxon>
        <taxon>Kitasatosporales</taxon>
        <taxon>Streptomycetaceae</taxon>
        <taxon>Streptomyces</taxon>
    </lineage>
</organism>
<dbReference type="PANTHER" id="PTHR46383">
    <property type="entry name" value="ASPARTATE AMINOTRANSFERASE"/>
    <property type="match status" value="1"/>
</dbReference>
<name>A0A918YLA6_9ACTN</name>
<dbReference type="Gene3D" id="3.90.1150.10">
    <property type="entry name" value="Aspartate Aminotransferase, domain 1"/>
    <property type="match status" value="1"/>
</dbReference>
<comment type="similarity">
    <text evidence="2 6">Belongs to the class-I pyridoxal-phosphate-dependent aminotransferase family.</text>
</comment>
<evidence type="ECO:0000256" key="3">
    <source>
        <dbReference type="ARBA" id="ARBA00022576"/>
    </source>
</evidence>
<dbReference type="CDD" id="cd00609">
    <property type="entry name" value="AAT_like"/>
    <property type="match status" value="1"/>
</dbReference>
<dbReference type="EMBL" id="BMVG01000015">
    <property type="protein sequence ID" value="GHE08122.1"/>
    <property type="molecule type" value="Genomic_DNA"/>
</dbReference>
<dbReference type="AlphaFoldDB" id="A0A918YLA6"/>
<evidence type="ECO:0000256" key="2">
    <source>
        <dbReference type="ARBA" id="ARBA00007441"/>
    </source>
</evidence>
<dbReference type="InterPro" id="IPR004838">
    <property type="entry name" value="NHTrfase_class1_PyrdxlP-BS"/>
</dbReference>
<dbReference type="InterPro" id="IPR015424">
    <property type="entry name" value="PyrdxlP-dep_Trfase"/>
</dbReference>
<dbReference type="GO" id="GO:0004177">
    <property type="term" value="F:aminopeptidase activity"/>
    <property type="evidence" value="ECO:0007669"/>
    <property type="project" value="UniProtKB-KW"/>
</dbReference>
<dbReference type="PANTHER" id="PTHR46383:SF1">
    <property type="entry name" value="ASPARTATE AMINOTRANSFERASE"/>
    <property type="match status" value="1"/>
</dbReference>
<comment type="caution">
    <text evidence="8">The sequence shown here is derived from an EMBL/GenBank/DDBJ whole genome shotgun (WGS) entry which is preliminary data.</text>
</comment>
<dbReference type="GO" id="GO:0030170">
    <property type="term" value="F:pyridoxal phosphate binding"/>
    <property type="evidence" value="ECO:0007669"/>
    <property type="project" value="InterPro"/>
</dbReference>
<evidence type="ECO:0000256" key="4">
    <source>
        <dbReference type="ARBA" id="ARBA00022679"/>
    </source>
</evidence>
<evidence type="ECO:0000313" key="8">
    <source>
        <dbReference type="EMBL" id="GHE08122.1"/>
    </source>
</evidence>
<dbReference type="Pfam" id="PF00155">
    <property type="entry name" value="Aminotran_1_2"/>
    <property type="match status" value="1"/>
</dbReference>
<dbReference type="InterPro" id="IPR015422">
    <property type="entry name" value="PyrdxlP-dep_Trfase_small"/>
</dbReference>
<keyword evidence="9" id="KW-1185">Reference proteome</keyword>
<sequence length="419" mass="44425">MSAGTAISPNLALDQEVARLRAAGNRVVHLGFGEARLPLPPGLLRALGDGAEHTAYGPVAGRPEVLAAVAGYHARRRLPTEADQVVVAPGSKPLLMSLVAAVDGDVLLPRPAWVTYGPQARLLGRRAWGVDIPRRCGGVPDPAALVDTVRQVRERGRRPGLLVLTLPDNPTGTLAPPGLIRAVCEIARAEDLTVVSDEIYRDLLHEPTAAFLSPAEVAPERTVVTTGLSKTHALGGWRIGSARFPAGDRGAELRARVLATASEVWSSLAGPLQSVARYAYEEPPELTAHVARGARLHAAVARAVHRTMTDAGADCRAPDGGFYVYPDFEPARAALAAHGAVDSASLERVLLERAGVAVLGGHHFGDDPGALRFRAATSLLYGATDRQRRTALDSDDPVELPYIRSELERMTLALTKLTA</sequence>
<keyword evidence="3 6" id="KW-0032">Aminotransferase</keyword>
<dbReference type="PROSITE" id="PS00105">
    <property type="entry name" value="AA_TRANSFER_CLASS_1"/>
    <property type="match status" value="1"/>
</dbReference>
<dbReference type="Proteomes" id="UP000655443">
    <property type="component" value="Unassembled WGS sequence"/>
</dbReference>
<dbReference type="RefSeq" id="WP_229881989.1">
    <property type="nucleotide sequence ID" value="NZ_BMVG01000015.1"/>
</dbReference>
<dbReference type="InterPro" id="IPR004839">
    <property type="entry name" value="Aminotransferase_I/II_large"/>
</dbReference>
<dbReference type="Gene3D" id="3.40.640.10">
    <property type="entry name" value="Type I PLP-dependent aspartate aminotransferase-like (Major domain)"/>
    <property type="match status" value="1"/>
</dbReference>
<keyword evidence="8" id="KW-0031">Aminopeptidase</keyword>
<protein>
    <recommendedName>
        <fullName evidence="6">Aminotransferase</fullName>
        <ecNumber evidence="6">2.6.1.-</ecNumber>
    </recommendedName>
</protein>
<feature type="domain" description="Aminotransferase class I/classII large" evidence="7">
    <location>
        <begin position="28"/>
        <end position="376"/>
    </location>
</feature>
<keyword evidence="5" id="KW-0663">Pyridoxal phosphate</keyword>
<dbReference type="GO" id="GO:0008483">
    <property type="term" value="F:transaminase activity"/>
    <property type="evidence" value="ECO:0007669"/>
    <property type="project" value="UniProtKB-KW"/>
</dbReference>
<reference evidence="8" key="2">
    <citation type="submission" date="2020-09" db="EMBL/GenBank/DDBJ databases">
        <authorList>
            <person name="Sun Q."/>
            <person name="Ohkuma M."/>
        </authorList>
    </citation>
    <scope>NUCLEOTIDE SEQUENCE</scope>
    <source>
        <strain evidence="8">JCM 4714</strain>
    </source>
</reference>
<reference evidence="8" key="1">
    <citation type="journal article" date="2014" name="Int. J. Syst. Evol. Microbiol.">
        <title>Complete genome sequence of Corynebacterium casei LMG S-19264T (=DSM 44701T), isolated from a smear-ripened cheese.</title>
        <authorList>
            <consortium name="US DOE Joint Genome Institute (JGI-PGF)"/>
            <person name="Walter F."/>
            <person name="Albersmeier A."/>
            <person name="Kalinowski J."/>
            <person name="Ruckert C."/>
        </authorList>
    </citation>
    <scope>NUCLEOTIDE SEQUENCE</scope>
    <source>
        <strain evidence="8">JCM 4714</strain>
    </source>
</reference>
<proteinExistence type="inferred from homology"/>
<dbReference type="EC" id="2.6.1.-" evidence="6"/>
<accession>A0A918YLA6</accession>
<keyword evidence="8" id="KW-0378">Hydrolase</keyword>
<evidence type="ECO:0000259" key="7">
    <source>
        <dbReference type="Pfam" id="PF00155"/>
    </source>
</evidence>
<keyword evidence="4 6" id="KW-0808">Transferase</keyword>
<comment type="cofactor">
    <cofactor evidence="1 6">
        <name>pyridoxal 5'-phosphate</name>
        <dbReference type="ChEBI" id="CHEBI:597326"/>
    </cofactor>
</comment>
<evidence type="ECO:0000256" key="5">
    <source>
        <dbReference type="ARBA" id="ARBA00022898"/>
    </source>
</evidence>
<dbReference type="InterPro" id="IPR015421">
    <property type="entry name" value="PyrdxlP-dep_Trfase_major"/>
</dbReference>
<keyword evidence="8" id="KW-0645">Protease</keyword>
<evidence type="ECO:0000256" key="6">
    <source>
        <dbReference type="RuleBase" id="RU000481"/>
    </source>
</evidence>
<gene>
    <name evidence="8" type="ORF">GCM10010339_55420</name>
</gene>
<dbReference type="GO" id="GO:0006520">
    <property type="term" value="P:amino acid metabolic process"/>
    <property type="evidence" value="ECO:0007669"/>
    <property type="project" value="InterPro"/>
</dbReference>
<dbReference type="InterPro" id="IPR050596">
    <property type="entry name" value="AspAT/PAT-like"/>
</dbReference>
<evidence type="ECO:0000313" key="9">
    <source>
        <dbReference type="Proteomes" id="UP000655443"/>
    </source>
</evidence>
<evidence type="ECO:0000256" key="1">
    <source>
        <dbReference type="ARBA" id="ARBA00001933"/>
    </source>
</evidence>
<dbReference type="SUPFAM" id="SSF53383">
    <property type="entry name" value="PLP-dependent transferases"/>
    <property type="match status" value="1"/>
</dbReference>